<dbReference type="Proteomes" id="UP000238823">
    <property type="component" value="Unassembled WGS sequence"/>
</dbReference>
<dbReference type="Gene3D" id="1.10.260.40">
    <property type="entry name" value="lambda repressor-like DNA-binding domains"/>
    <property type="match status" value="1"/>
</dbReference>
<evidence type="ECO:0000259" key="1">
    <source>
        <dbReference type="PROSITE" id="PS50943"/>
    </source>
</evidence>
<dbReference type="GO" id="GO:0003677">
    <property type="term" value="F:DNA binding"/>
    <property type="evidence" value="ECO:0007669"/>
    <property type="project" value="InterPro"/>
</dbReference>
<protein>
    <submittedName>
        <fullName evidence="2">Helix-turn-helix domain protein</fullName>
    </submittedName>
</protein>
<gene>
    <name evidence="2" type="ORF">ENSA7_16400</name>
</gene>
<reference evidence="2 3" key="1">
    <citation type="submission" date="2018-03" db="EMBL/GenBank/DDBJ databases">
        <title>Draft Genome Sequences of the Obligatory Marine Myxobacteria Enhygromyxa salina SWB007.</title>
        <authorList>
            <person name="Poehlein A."/>
            <person name="Moghaddam J.A."/>
            <person name="Harms H."/>
            <person name="Alanjari M."/>
            <person name="Koenig G.M."/>
            <person name="Daniel R."/>
            <person name="Schaeberle T.F."/>
        </authorList>
    </citation>
    <scope>NUCLEOTIDE SEQUENCE [LARGE SCALE GENOMIC DNA]</scope>
    <source>
        <strain evidence="2 3">SWB007</strain>
    </source>
</reference>
<dbReference type="SUPFAM" id="SSF47413">
    <property type="entry name" value="lambda repressor-like DNA-binding domains"/>
    <property type="match status" value="1"/>
</dbReference>
<sequence>MELGRHLRDLRLALNLEIEQLTERCRLDAEVIHALERGEHPADLDTLTELAGGLGIPLHMIFTMWEAQALEDSGGDETE</sequence>
<evidence type="ECO:0000313" key="2">
    <source>
        <dbReference type="EMBL" id="PRQ08634.1"/>
    </source>
</evidence>
<feature type="domain" description="HTH cro/C1-type" evidence="1">
    <location>
        <begin position="7"/>
        <end position="61"/>
    </location>
</feature>
<dbReference type="CDD" id="cd00093">
    <property type="entry name" value="HTH_XRE"/>
    <property type="match status" value="1"/>
</dbReference>
<accession>A0A2S9YU75</accession>
<dbReference type="AlphaFoldDB" id="A0A2S9YU75"/>
<proteinExistence type="predicted"/>
<evidence type="ECO:0000313" key="3">
    <source>
        <dbReference type="Proteomes" id="UP000238823"/>
    </source>
</evidence>
<dbReference type="InterPro" id="IPR010982">
    <property type="entry name" value="Lambda_DNA-bd_dom_sf"/>
</dbReference>
<dbReference type="PROSITE" id="PS50943">
    <property type="entry name" value="HTH_CROC1"/>
    <property type="match status" value="1"/>
</dbReference>
<dbReference type="EMBL" id="PVNL01000039">
    <property type="protein sequence ID" value="PRQ08634.1"/>
    <property type="molecule type" value="Genomic_DNA"/>
</dbReference>
<organism evidence="2 3">
    <name type="scientific">Enhygromyxa salina</name>
    <dbReference type="NCBI Taxonomy" id="215803"/>
    <lineage>
        <taxon>Bacteria</taxon>
        <taxon>Pseudomonadati</taxon>
        <taxon>Myxococcota</taxon>
        <taxon>Polyangia</taxon>
        <taxon>Nannocystales</taxon>
        <taxon>Nannocystaceae</taxon>
        <taxon>Enhygromyxa</taxon>
    </lineage>
</organism>
<dbReference type="InterPro" id="IPR001387">
    <property type="entry name" value="Cro/C1-type_HTH"/>
</dbReference>
<dbReference type="SMART" id="SM00530">
    <property type="entry name" value="HTH_XRE"/>
    <property type="match status" value="1"/>
</dbReference>
<comment type="caution">
    <text evidence="2">The sequence shown here is derived from an EMBL/GenBank/DDBJ whole genome shotgun (WGS) entry which is preliminary data.</text>
</comment>
<dbReference type="Pfam" id="PF13560">
    <property type="entry name" value="HTH_31"/>
    <property type="match status" value="1"/>
</dbReference>
<name>A0A2S9YU75_9BACT</name>